<keyword evidence="7" id="KW-1185">Reference proteome</keyword>
<dbReference type="PROSITE" id="PS01162">
    <property type="entry name" value="QOR_ZETA_CRYSTAL"/>
    <property type="match status" value="1"/>
</dbReference>
<dbReference type="GO" id="GO:0008270">
    <property type="term" value="F:zinc ion binding"/>
    <property type="evidence" value="ECO:0007669"/>
    <property type="project" value="InterPro"/>
</dbReference>
<dbReference type="SMART" id="SM00829">
    <property type="entry name" value="PKS_ER"/>
    <property type="match status" value="1"/>
</dbReference>
<dbReference type="InterPro" id="IPR013149">
    <property type="entry name" value="ADH-like_C"/>
</dbReference>
<dbReference type="RefSeq" id="XP_022456505.1">
    <property type="nucleotide sequence ID" value="XM_022604992.1"/>
</dbReference>
<keyword evidence="2" id="KW-0560">Oxidoreductase</keyword>
<evidence type="ECO:0000256" key="4">
    <source>
        <dbReference type="ARBA" id="ARBA00070796"/>
    </source>
</evidence>
<dbReference type="InterPro" id="IPR011032">
    <property type="entry name" value="GroES-like_sf"/>
</dbReference>
<dbReference type="InterPro" id="IPR013154">
    <property type="entry name" value="ADH-like_N"/>
</dbReference>
<reference evidence="6" key="2">
    <citation type="submission" date="2014-02" db="EMBL/GenBank/DDBJ databases">
        <title>Complete DNA sequence of /Kuraishia capsulata/ illustrates novel genomic features among budding yeasts (/Saccharomycotina/).</title>
        <authorList>
            <person name="Morales L."/>
            <person name="Noel B."/>
            <person name="Porcel B."/>
            <person name="Marcet-Houben M."/>
            <person name="Hullo M-F."/>
            <person name="Sacerdot C."/>
            <person name="Tekaia F."/>
            <person name="Leh-Louis V."/>
            <person name="Despons L."/>
            <person name="Khanna V."/>
            <person name="Aury J-M."/>
            <person name="Barbe V."/>
            <person name="Couloux A."/>
            <person name="Labadie K."/>
            <person name="Pelletier E."/>
            <person name="Souciet J-L."/>
            <person name="Boekhout T."/>
            <person name="Gabaldon T."/>
            <person name="Wincker P."/>
            <person name="Dujon B."/>
        </authorList>
    </citation>
    <scope>NUCLEOTIDE SEQUENCE</scope>
    <source>
        <strain evidence="6">CBS 1993</strain>
    </source>
</reference>
<sequence>MLSTFKRAFSTSFTHFKMSIPKTSAAVYFKEQSESLDVLTFDPEYATPQIQSPTEVLIKNRYAGINFIEAYFRKGIYPVTELPYVLGREASGTVAAIGSEVKDLSVGDKVAYLSGKTFAQYTLFDTATNHRYLKLDPATTDKELLLYGSALVQGLTALTIIEDSYPVKKGDDILVTAAAGGVGLLLDQLISGIGARVIAVASTADKLELAKKAGASVVINSETEDVVARIKEATGGKGVEASFDGVGKATFEISYESLARKGSLVSFGNASGTVPPLSINRLSPKNLKLVRPQVFGYTATKEEWLYYSSKLVGLLKSGKLKLDITEVFPLKNFKLAAEKLEGRKTTGKLALEIPE</sequence>
<dbReference type="SUPFAM" id="SSF51735">
    <property type="entry name" value="NAD(P)-binding Rossmann-fold domains"/>
    <property type="match status" value="1"/>
</dbReference>
<dbReference type="InterPro" id="IPR002364">
    <property type="entry name" value="Quin_OxRdtase/zeta-crystal_CS"/>
</dbReference>
<dbReference type="OrthoDB" id="48317at2759"/>
<dbReference type="InterPro" id="IPR020843">
    <property type="entry name" value="ER"/>
</dbReference>
<dbReference type="GO" id="GO:0035925">
    <property type="term" value="F:mRNA 3'-UTR AU-rich region binding"/>
    <property type="evidence" value="ECO:0007669"/>
    <property type="project" value="EnsemblFungi"/>
</dbReference>
<accession>W6MG87</accession>
<dbReference type="PANTHER" id="PTHR48106">
    <property type="entry name" value="QUINONE OXIDOREDUCTASE PIG3-RELATED"/>
    <property type="match status" value="1"/>
</dbReference>
<dbReference type="EMBL" id="HG793125">
    <property type="protein sequence ID" value="CDK24488.1"/>
    <property type="molecule type" value="Genomic_DNA"/>
</dbReference>
<dbReference type="Proteomes" id="UP000019384">
    <property type="component" value="Unassembled WGS sequence"/>
</dbReference>
<evidence type="ECO:0000256" key="1">
    <source>
        <dbReference type="ARBA" id="ARBA00022857"/>
    </source>
</evidence>
<evidence type="ECO:0000256" key="3">
    <source>
        <dbReference type="ARBA" id="ARBA00043088"/>
    </source>
</evidence>
<keyword evidence="1" id="KW-0521">NADP</keyword>
<dbReference type="CDD" id="cd05286">
    <property type="entry name" value="QOR2"/>
    <property type="match status" value="1"/>
</dbReference>
<dbReference type="GO" id="GO:0034599">
    <property type="term" value="P:cellular response to oxidative stress"/>
    <property type="evidence" value="ECO:0007669"/>
    <property type="project" value="EnsemblFungi"/>
</dbReference>
<dbReference type="STRING" id="1382522.W6MG87"/>
<dbReference type="InterPro" id="IPR047618">
    <property type="entry name" value="QOR-like"/>
</dbReference>
<dbReference type="FunFam" id="3.40.50.720:FF:000053">
    <property type="entry name" value="Quinone oxidoreductase 1"/>
    <property type="match status" value="1"/>
</dbReference>
<feature type="domain" description="Enoyl reductase (ER)" evidence="5">
    <location>
        <begin position="34"/>
        <end position="351"/>
    </location>
</feature>
<proteinExistence type="predicted"/>
<dbReference type="HOGENOM" id="CLU_026673_3_1_1"/>
<dbReference type="Gene3D" id="3.90.180.10">
    <property type="entry name" value="Medium-chain alcohol dehydrogenases, catalytic domain"/>
    <property type="match status" value="1"/>
</dbReference>
<evidence type="ECO:0000313" key="6">
    <source>
        <dbReference type="EMBL" id="CDK24488.1"/>
    </source>
</evidence>
<organism evidence="6 7">
    <name type="scientific">Kuraishia capsulata CBS 1993</name>
    <dbReference type="NCBI Taxonomy" id="1382522"/>
    <lineage>
        <taxon>Eukaryota</taxon>
        <taxon>Fungi</taxon>
        <taxon>Dikarya</taxon>
        <taxon>Ascomycota</taxon>
        <taxon>Saccharomycotina</taxon>
        <taxon>Pichiomycetes</taxon>
        <taxon>Pichiales</taxon>
        <taxon>Pichiaceae</taxon>
        <taxon>Kuraishia</taxon>
    </lineage>
</organism>
<reference evidence="6" key="1">
    <citation type="submission" date="2013-12" db="EMBL/GenBank/DDBJ databases">
        <authorList>
            <person name="Genoscope - CEA"/>
        </authorList>
    </citation>
    <scope>NUCLEOTIDE SEQUENCE</scope>
    <source>
        <strain evidence="6">CBS 1993</strain>
    </source>
</reference>
<dbReference type="SUPFAM" id="SSF50129">
    <property type="entry name" value="GroES-like"/>
    <property type="match status" value="1"/>
</dbReference>
<dbReference type="GO" id="GO:0005829">
    <property type="term" value="C:cytosol"/>
    <property type="evidence" value="ECO:0007669"/>
    <property type="project" value="TreeGrafter"/>
</dbReference>
<evidence type="ECO:0000256" key="2">
    <source>
        <dbReference type="ARBA" id="ARBA00023002"/>
    </source>
</evidence>
<gene>
    <name evidence="6" type="ORF">KUCA_T00000451001</name>
</gene>
<evidence type="ECO:0000313" key="7">
    <source>
        <dbReference type="Proteomes" id="UP000019384"/>
    </source>
</evidence>
<dbReference type="Gene3D" id="3.40.50.720">
    <property type="entry name" value="NAD(P)-binding Rossmann-like Domain"/>
    <property type="match status" value="1"/>
</dbReference>
<dbReference type="InterPro" id="IPR036291">
    <property type="entry name" value="NAD(P)-bd_dom_sf"/>
</dbReference>
<dbReference type="GO" id="GO:0032440">
    <property type="term" value="F:2-alkenal reductase [NAD(P)H] activity"/>
    <property type="evidence" value="ECO:0007669"/>
    <property type="project" value="EnsemblFungi"/>
</dbReference>
<dbReference type="GeneID" id="34517893"/>
<dbReference type="GO" id="GO:0070402">
    <property type="term" value="F:NADPH binding"/>
    <property type="evidence" value="ECO:0007669"/>
    <property type="project" value="TreeGrafter"/>
</dbReference>
<dbReference type="AlphaFoldDB" id="W6MG87"/>
<protein>
    <recommendedName>
        <fullName evidence="4">Probable quinone oxidoreductase</fullName>
    </recommendedName>
    <alternativeName>
        <fullName evidence="3">NADPH:quinone reductase</fullName>
    </alternativeName>
</protein>
<dbReference type="PANTHER" id="PTHR48106:SF13">
    <property type="entry name" value="QUINONE OXIDOREDUCTASE-RELATED"/>
    <property type="match status" value="1"/>
</dbReference>
<evidence type="ECO:0000259" key="5">
    <source>
        <dbReference type="SMART" id="SM00829"/>
    </source>
</evidence>
<dbReference type="Pfam" id="PF00107">
    <property type="entry name" value="ADH_zinc_N"/>
    <property type="match status" value="1"/>
</dbReference>
<dbReference type="Pfam" id="PF08240">
    <property type="entry name" value="ADH_N"/>
    <property type="match status" value="1"/>
</dbReference>
<dbReference type="GO" id="GO:0003960">
    <property type="term" value="F:quinone reductase (NADPH) activity"/>
    <property type="evidence" value="ECO:0007669"/>
    <property type="project" value="EnsemblFungi"/>
</dbReference>
<name>W6MG87_9ASCO</name>